<dbReference type="InterPro" id="IPR055256">
    <property type="entry name" value="KH_1_KHDC4/BBP-like"/>
</dbReference>
<keyword evidence="3" id="KW-1185">Reference proteome</keyword>
<name>A0A1Q9EPY4_SYMMI</name>
<proteinExistence type="predicted"/>
<dbReference type="EMBL" id="LSRX01000095">
    <property type="protein sequence ID" value="OLQ09493.1"/>
    <property type="molecule type" value="Genomic_DNA"/>
</dbReference>
<evidence type="ECO:0000313" key="2">
    <source>
        <dbReference type="EMBL" id="OLQ09493.1"/>
    </source>
</evidence>
<accession>A0A1Q9EPY4</accession>
<protein>
    <recommendedName>
        <fullName evidence="1">KHDC4/BBP-like KH-domain type I domain-containing protein</fullName>
    </recommendedName>
</protein>
<dbReference type="Proteomes" id="UP000186817">
    <property type="component" value="Unassembled WGS sequence"/>
</dbReference>
<dbReference type="GO" id="GO:0003723">
    <property type="term" value="F:RNA binding"/>
    <property type="evidence" value="ECO:0007669"/>
    <property type="project" value="InterPro"/>
</dbReference>
<dbReference type="InterPro" id="IPR036612">
    <property type="entry name" value="KH_dom_type_1_sf"/>
</dbReference>
<dbReference type="AlphaFoldDB" id="A0A1Q9EPY4"/>
<dbReference type="Pfam" id="PF22675">
    <property type="entry name" value="KH-I_KHDC4-BBP"/>
    <property type="match status" value="1"/>
</dbReference>
<comment type="caution">
    <text evidence="2">The sequence shown here is derived from an EMBL/GenBank/DDBJ whole genome shotgun (WGS) entry which is preliminary data.</text>
</comment>
<feature type="domain" description="KHDC4/BBP-like KH-domain type I" evidence="1">
    <location>
        <begin position="308"/>
        <end position="384"/>
    </location>
</feature>
<dbReference type="Gene3D" id="3.30.1370.10">
    <property type="entry name" value="K Homology domain, type 1"/>
    <property type="match status" value="1"/>
</dbReference>
<evidence type="ECO:0000259" key="1">
    <source>
        <dbReference type="Pfam" id="PF22675"/>
    </source>
</evidence>
<gene>
    <name evidence="2" type="ORF">AK812_SmicGene6873</name>
</gene>
<reference evidence="2 3" key="1">
    <citation type="submission" date="2016-02" db="EMBL/GenBank/DDBJ databases">
        <title>Genome analysis of coral dinoflagellate symbionts highlights evolutionary adaptations to a symbiotic lifestyle.</title>
        <authorList>
            <person name="Aranda M."/>
            <person name="Li Y."/>
            <person name="Liew Y.J."/>
            <person name="Baumgarten S."/>
            <person name="Simakov O."/>
            <person name="Wilson M."/>
            <person name="Piel J."/>
            <person name="Ashoor H."/>
            <person name="Bougouffa S."/>
            <person name="Bajic V.B."/>
            <person name="Ryu T."/>
            <person name="Ravasi T."/>
            <person name="Bayer T."/>
            <person name="Micklem G."/>
            <person name="Kim H."/>
            <person name="Bhak J."/>
            <person name="Lajeunesse T.C."/>
            <person name="Voolstra C.R."/>
        </authorList>
    </citation>
    <scope>NUCLEOTIDE SEQUENCE [LARGE SCALE GENOMIC DNA]</scope>
    <source>
        <strain evidence="2 3">CCMP2467</strain>
    </source>
</reference>
<sequence>MTFHFWTRQGIGPTRFTTAAKQCTSHLVKSQSTVQRQEKRKVAEKSFQRLEDDASKLTRGLRHAHLNLVDLLQRGSVLSQSRRQDMGQTAAVHCRTDCRAPPRCEAIAQDCIQDLNPSLAEPSPESKLIRAARDGNLELRHSEDSLPHMAMTFHEKMAVNMSGPMTMSMPYQAKSKISVEKESLDYQLPLWVVPQSLGKSPSPPGLDCDSGSKPALFWDESDNEASFEPFLCLPSYMRQALQLPSDEVRLSPNPKVEAQCRKSTACLSSQDFINGVPSPPGLEKLCPSASAKRYDFKVIFAGYDQDKHSDFELVPRLVGKRGCNMLPIKRLGADVRVCGRGSGYLEIPAPSGELLERDEALQVAVSCRTKEMKEAAMEEIASLLSSLAYHFKRFCRKKQLYYSQLYTFETKDMQPKQHVKRNFGNTGIKASA</sequence>
<evidence type="ECO:0000313" key="3">
    <source>
        <dbReference type="Proteomes" id="UP000186817"/>
    </source>
</evidence>
<organism evidence="2 3">
    <name type="scientific">Symbiodinium microadriaticum</name>
    <name type="common">Dinoflagellate</name>
    <name type="synonym">Zooxanthella microadriatica</name>
    <dbReference type="NCBI Taxonomy" id="2951"/>
    <lineage>
        <taxon>Eukaryota</taxon>
        <taxon>Sar</taxon>
        <taxon>Alveolata</taxon>
        <taxon>Dinophyceae</taxon>
        <taxon>Suessiales</taxon>
        <taxon>Symbiodiniaceae</taxon>
        <taxon>Symbiodinium</taxon>
    </lineage>
</organism>
<dbReference type="OrthoDB" id="410065at2759"/>